<feature type="binding site" evidence="6">
    <location>
        <position position="104"/>
    </location>
    <ligand>
        <name>Mg(2+)</name>
        <dbReference type="ChEBI" id="CHEBI:18420"/>
        <label>1</label>
    </ligand>
</feature>
<sequence length="178" mass="19791">MADFNQILTPGDVDGGIINVVNEIPAGSNHKIEWNRKLAAFQLDRVEPAIFAKPTNYGFIPQTLDEDGDELDVLLITEQPLATGVFLEAKIIGVMKFVDDGEVDDKIVCVPADDRNNGNAYNSLADLPKQLIQQIEFHFNQYKALKKPGSTTVEHWGDVAEAKEVIKESIERWNAQAK</sequence>
<comment type="subunit">
    <text evidence="6">Homohexamer.</text>
</comment>
<comment type="catalytic activity">
    <reaction evidence="6">
        <text>diphosphate + H2O = 2 phosphate + H(+)</text>
        <dbReference type="Rhea" id="RHEA:24576"/>
        <dbReference type="ChEBI" id="CHEBI:15377"/>
        <dbReference type="ChEBI" id="CHEBI:15378"/>
        <dbReference type="ChEBI" id="CHEBI:33019"/>
        <dbReference type="ChEBI" id="CHEBI:43474"/>
        <dbReference type="EC" id="3.6.1.1"/>
    </reaction>
</comment>
<evidence type="ECO:0000256" key="3">
    <source>
        <dbReference type="ARBA" id="ARBA00022723"/>
    </source>
</evidence>
<evidence type="ECO:0000256" key="2">
    <source>
        <dbReference type="ARBA" id="ARBA00022490"/>
    </source>
</evidence>
<dbReference type="PANTHER" id="PTHR10286">
    <property type="entry name" value="INORGANIC PYROPHOSPHATASE"/>
    <property type="match status" value="1"/>
</dbReference>
<feature type="binding site" evidence="6">
    <location>
        <position position="72"/>
    </location>
    <ligand>
        <name>Mg(2+)</name>
        <dbReference type="ChEBI" id="CHEBI:18420"/>
        <label>1</label>
    </ligand>
</feature>
<dbReference type="GO" id="GO:0004427">
    <property type="term" value="F:inorganic diphosphate phosphatase activity"/>
    <property type="evidence" value="ECO:0007669"/>
    <property type="project" value="UniProtKB-UniRule"/>
</dbReference>
<dbReference type="FunFam" id="3.90.80.10:FF:000006">
    <property type="entry name" value="Inorganic pyrophosphatase"/>
    <property type="match status" value="1"/>
</dbReference>
<name>A0A1X3CLG0_9NEIS</name>
<dbReference type="HAMAP" id="MF_00209">
    <property type="entry name" value="Inorganic_PPase"/>
    <property type="match status" value="1"/>
</dbReference>
<keyword evidence="5 6" id="KW-0460">Magnesium</keyword>
<keyword evidence="8" id="KW-1185">Reference proteome</keyword>
<evidence type="ECO:0000256" key="5">
    <source>
        <dbReference type="ARBA" id="ARBA00022842"/>
    </source>
</evidence>
<keyword evidence="3 6" id="KW-0479">Metal-binding</keyword>
<reference evidence="7 8" key="1">
    <citation type="submission" date="2018-12" db="EMBL/GenBank/DDBJ databases">
        <authorList>
            <consortium name="Pathogen Informatics"/>
        </authorList>
    </citation>
    <scope>NUCLEOTIDE SEQUENCE [LARGE SCALE GENOMIC DNA]</scope>
    <source>
        <strain evidence="7 8">NCTC12227</strain>
    </source>
</reference>
<keyword evidence="2 6" id="KW-0963">Cytoplasm</keyword>
<proteinExistence type="inferred from homology"/>
<dbReference type="SUPFAM" id="SSF50324">
    <property type="entry name" value="Inorganic pyrophosphatase"/>
    <property type="match status" value="1"/>
</dbReference>
<feature type="binding site" evidence="6">
    <location>
        <position position="142"/>
    </location>
    <ligand>
        <name>substrate</name>
    </ligand>
</feature>
<dbReference type="CDD" id="cd00412">
    <property type="entry name" value="pyrophosphatase"/>
    <property type="match status" value="1"/>
</dbReference>
<dbReference type="RefSeq" id="WP_085356722.1">
    <property type="nucleotide sequence ID" value="NZ_JBGNXI010000001.1"/>
</dbReference>
<dbReference type="GO" id="GO:0005737">
    <property type="term" value="C:cytoplasm"/>
    <property type="evidence" value="ECO:0007669"/>
    <property type="project" value="UniProtKB-SubCell"/>
</dbReference>
<evidence type="ECO:0000313" key="7">
    <source>
        <dbReference type="EMBL" id="VEJ21118.1"/>
    </source>
</evidence>
<feature type="binding site" evidence="6">
    <location>
        <position position="45"/>
    </location>
    <ligand>
        <name>substrate</name>
    </ligand>
</feature>
<evidence type="ECO:0000256" key="4">
    <source>
        <dbReference type="ARBA" id="ARBA00022801"/>
    </source>
</evidence>
<dbReference type="PROSITE" id="PS00387">
    <property type="entry name" value="PPASE"/>
    <property type="match status" value="1"/>
</dbReference>
<dbReference type="Gene3D" id="3.90.80.10">
    <property type="entry name" value="Inorganic pyrophosphatase"/>
    <property type="match status" value="1"/>
</dbReference>
<evidence type="ECO:0000256" key="1">
    <source>
        <dbReference type="ARBA" id="ARBA00001946"/>
    </source>
</evidence>
<gene>
    <name evidence="6 7" type="primary">ppa</name>
    <name evidence="7" type="ORF">NCTC12227_00844</name>
</gene>
<feature type="binding site" evidence="6">
    <location>
        <position position="72"/>
    </location>
    <ligand>
        <name>Mg(2+)</name>
        <dbReference type="ChEBI" id="CHEBI:18420"/>
        <label>2</label>
    </ligand>
</feature>
<dbReference type="EC" id="3.6.1.1" evidence="6"/>
<accession>A0A1X3CLG0</accession>
<dbReference type="GO" id="GO:0000287">
    <property type="term" value="F:magnesium ion binding"/>
    <property type="evidence" value="ECO:0007669"/>
    <property type="project" value="UniProtKB-UniRule"/>
</dbReference>
<comment type="subcellular location">
    <subcellularLocation>
        <location evidence="6">Cytoplasm</location>
    </subcellularLocation>
</comment>
<dbReference type="OrthoDB" id="5187599at2"/>
<dbReference type="AlphaFoldDB" id="A0A1X3CLG0"/>
<dbReference type="GO" id="GO:0006796">
    <property type="term" value="P:phosphate-containing compound metabolic process"/>
    <property type="evidence" value="ECO:0007669"/>
    <property type="project" value="InterPro"/>
</dbReference>
<keyword evidence="4 6" id="KW-0378">Hydrolase</keyword>
<feature type="binding site" evidence="6">
    <location>
        <position position="67"/>
    </location>
    <ligand>
        <name>Mg(2+)</name>
        <dbReference type="ChEBI" id="CHEBI:18420"/>
        <label>1</label>
    </ligand>
</feature>
<dbReference type="InterPro" id="IPR036649">
    <property type="entry name" value="Pyrophosphatase_sf"/>
</dbReference>
<feature type="binding site" evidence="6">
    <location>
        <position position="57"/>
    </location>
    <ligand>
        <name>substrate</name>
    </ligand>
</feature>
<comment type="function">
    <text evidence="6">Catalyzes the hydrolysis of inorganic pyrophosphate (PPi) forming two phosphate ions.</text>
</comment>
<protein>
    <recommendedName>
        <fullName evidence="6">Inorganic pyrophosphatase</fullName>
        <ecNumber evidence="6">3.6.1.1</ecNumber>
    </recommendedName>
    <alternativeName>
        <fullName evidence="6">Pyrophosphate phospho-hydrolase</fullName>
        <shortName evidence="6">PPase</shortName>
    </alternativeName>
</protein>
<comment type="similarity">
    <text evidence="6">Belongs to the PPase family.</text>
</comment>
<organism evidence="7 8">
    <name type="scientific">Neisseria animaloris</name>
    <dbReference type="NCBI Taxonomy" id="326522"/>
    <lineage>
        <taxon>Bacteria</taxon>
        <taxon>Pseudomonadati</taxon>
        <taxon>Pseudomonadota</taxon>
        <taxon>Betaproteobacteria</taxon>
        <taxon>Neisseriales</taxon>
        <taxon>Neisseriaceae</taxon>
        <taxon>Neisseria</taxon>
    </lineage>
</organism>
<evidence type="ECO:0000256" key="6">
    <source>
        <dbReference type="HAMAP-Rule" id="MF_00209"/>
    </source>
</evidence>
<dbReference type="KEGG" id="nani:NCTC12227_00844"/>
<dbReference type="STRING" id="326522.BWD08_03845"/>
<dbReference type="InterPro" id="IPR008162">
    <property type="entry name" value="Pyrophosphatase"/>
</dbReference>
<evidence type="ECO:0000313" key="8">
    <source>
        <dbReference type="Proteomes" id="UP000268229"/>
    </source>
</evidence>
<comment type="cofactor">
    <cofactor evidence="1 6">
        <name>Mg(2+)</name>
        <dbReference type="ChEBI" id="CHEBI:18420"/>
    </cofactor>
</comment>
<dbReference type="Pfam" id="PF00719">
    <property type="entry name" value="Pyrophosphatase"/>
    <property type="match status" value="1"/>
</dbReference>
<dbReference type="Proteomes" id="UP000268229">
    <property type="component" value="Chromosome"/>
</dbReference>
<dbReference type="EMBL" id="LR134516">
    <property type="protein sequence ID" value="VEJ21118.1"/>
    <property type="molecule type" value="Genomic_DNA"/>
</dbReference>
<feature type="binding site" evidence="6">
    <location>
        <position position="31"/>
    </location>
    <ligand>
        <name>substrate</name>
    </ligand>
</feature>